<reference evidence="3" key="1">
    <citation type="journal article" date="2019" name="Int. J. Syst. Evol. Microbiol.">
        <title>The Global Catalogue of Microorganisms (GCM) 10K type strain sequencing project: providing services to taxonomists for standard genome sequencing and annotation.</title>
        <authorList>
            <consortium name="The Broad Institute Genomics Platform"/>
            <consortium name="The Broad Institute Genome Sequencing Center for Infectious Disease"/>
            <person name="Wu L."/>
            <person name="Ma J."/>
        </authorList>
    </citation>
    <scope>NUCLEOTIDE SEQUENCE [LARGE SCALE GENOMIC DNA]</scope>
    <source>
        <strain evidence="3">KCTC 32255</strain>
    </source>
</reference>
<keyword evidence="3" id="KW-1185">Reference proteome</keyword>
<comment type="caution">
    <text evidence="2">The sequence shown here is derived from an EMBL/GenBank/DDBJ whole genome shotgun (WGS) entry which is preliminary data.</text>
</comment>
<organism evidence="2 3">
    <name type="scientific">Haloechinothrix salitolerans</name>
    <dbReference type="NCBI Taxonomy" id="926830"/>
    <lineage>
        <taxon>Bacteria</taxon>
        <taxon>Bacillati</taxon>
        <taxon>Actinomycetota</taxon>
        <taxon>Actinomycetes</taxon>
        <taxon>Pseudonocardiales</taxon>
        <taxon>Pseudonocardiaceae</taxon>
        <taxon>Haloechinothrix</taxon>
    </lineage>
</organism>
<sequence>MATIEHAGTATVGEWLGVAGATVTQYLARYAGTDNPCPEPDVKIRQGKGFVYGWAPSREQEWRDWGTRRLGQGAAGTSKPGSGRRSQPE</sequence>
<feature type="region of interest" description="Disordered" evidence="1">
    <location>
        <begin position="66"/>
        <end position="89"/>
    </location>
</feature>
<dbReference type="RefSeq" id="WP_345391489.1">
    <property type="nucleotide sequence ID" value="NZ_BAABLA010000007.1"/>
</dbReference>
<dbReference type="EMBL" id="JBHSXX010000001">
    <property type="protein sequence ID" value="MFC6871608.1"/>
    <property type="molecule type" value="Genomic_DNA"/>
</dbReference>
<gene>
    <name evidence="2" type="ORF">ACFQGD_31255</name>
</gene>
<accession>A0ABW2CAL9</accession>
<evidence type="ECO:0000313" key="3">
    <source>
        <dbReference type="Proteomes" id="UP001596337"/>
    </source>
</evidence>
<name>A0ABW2CAL9_9PSEU</name>
<proteinExistence type="predicted"/>
<protein>
    <submittedName>
        <fullName evidence="2">Uncharacterized protein</fullName>
    </submittedName>
</protein>
<dbReference type="Proteomes" id="UP001596337">
    <property type="component" value="Unassembled WGS sequence"/>
</dbReference>
<evidence type="ECO:0000313" key="2">
    <source>
        <dbReference type="EMBL" id="MFC6871608.1"/>
    </source>
</evidence>
<evidence type="ECO:0000256" key="1">
    <source>
        <dbReference type="SAM" id="MobiDB-lite"/>
    </source>
</evidence>